<dbReference type="SUPFAM" id="SSF52540">
    <property type="entry name" value="P-loop containing nucleoside triphosphate hydrolases"/>
    <property type="match status" value="1"/>
</dbReference>
<dbReference type="InterPro" id="IPR017871">
    <property type="entry name" value="ABC_transporter-like_CS"/>
</dbReference>
<dbReference type="InterPro" id="IPR027417">
    <property type="entry name" value="P-loop_NTPase"/>
</dbReference>
<dbReference type="RefSeq" id="WP_095990646.1">
    <property type="nucleotide sequence ID" value="NZ_CP022098.1"/>
</dbReference>
<evidence type="ECO:0000256" key="3">
    <source>
        <dbReference type="ARBA" id="ARBA00022741"/>
    </source>
</evidence>
<dbReference type="GO" id="GO:0005524">
    <property type="term" value="F:ATP binding"/>
    <property type="evidence" value="ECO:0007669"/>
    <property type="project" value="UniProtKB-KW"/>
</dbReference>
<evidence type="ECO:0000259" key="5">
    <source>
        <dbReference type="PROSITE" id="PS50893"/>
    </source>
</evidence>
<dbReference type="AlphaFoldDB" id="A0A250JH39"/>
<keyword evidence="3" id="KW-0547">Nucleotide-binding</keyword>
<dbReference type="PANTHER" id="PTHR43335:SF2">
    <property type="entry name" value="ABC TRANSPORTER, ATP-BINDING PROTEIN"/>
    <property type="match status" value="1"/>
</dbReference>
<protein>
    <submittedName>
        <fullName evidence="6">Multidrug ABC transporter ATPase</fullName>
    </submittedName>
</protein>
<dbReference type="PROSITE" id="PS50893">
    <property type="entry name" value="ABC_TRANSPORTER_2"/>
    <property type="match status" value="1"/>
</dbReference>
<proteinExistence type="inferred from homology"/>
<dbReference type="Proteomes" id="UP000217257">
    <property type="component" value="Chromosome"/>
</dbReference>
<evidence type="ECO:0000256" key="1">
    <source>
        <dbReference type="ARBA" id="ARBA00005417"/>
    </source>
</evidence>
<evidence type="ECO:0000313" key="6">
    <source>
        <dbReference type="EMBL" id="ATB43199.1"/>
    </source>
</evidence>
<evidence type="ECO:0000256" key="4">
    <source>
        <dbReference type="ARBA" id="ARBA00022840"/>
    </source>
</evidence>
<comment type="similarity">
    <text evidence="1">Belongs to the ABC transporter superfamily.</text>
</comment>
<evidence type="ECO:0000313" key="7">
    <source>
        <dbReference type="Proteomes" id="UP000217257"/>
    </source>
</evidence>
<accession>A0A250JH39</accession>
<dbReference type="SMART" id="SM00382">
    <property type="entry name" value="AAA"/>
    <property type="match status" value="1"/>
</dbReference>
<organism evidence="6 7">
    <name type="scientific">Cystobacter fuscus</name>
    <dbReference type="NCBI Taxonomy" id="43"/>
    <lineage>
        <taxon>Bacteria</taxon>
        <taxon>Pseudomonadati</taxon>
        <taxon>Myxococcota</taxon>
        <taxon>Myxococcia</taxon>
        <taxon>Myxococcales</taxon>
        <taxon>Cystobacterineae</taxon>
        <taxon>Archangiaceae</taxon>
        <taxon>Cystobacter</taxon>
    </lineage>
</organism>
<dbReference type="KEGG" id="cfus:CYFUS_008679"/>
<reference evidence="6 7" key="1">
    <citation type="submission" date="2017-06" db="EMBL/GenBank/DDBJ databases">
        <title>Sequencing and comparative analysis of myxobacterial genomes.</title>
        <authorList>
            <person name="Rupp O."/>
            <person name="Goesmann A."/>
            <person name="Sogaard-Andersen L."/>
        </authorList>
    </citation>
    <scope>NUCLEOTIDE SEQUENCE [LARGE SCALE GENOMIC DNA]</scope>
    <source>
        <strain evidence="6 7">DSM 52655</strain>
    </source>
</reference>
<dbReference type="InterPro" id="IPR003593">
    <property type="entry name" value="AAA+_ATPase"/>
</dbReference>
<feature type="domain" description="ABC transporter" evidence="5">
    <location>
        <begin position="3"/>
        <end position="233"/>
    </location>
</feature>
<dbReference type="PROSITE" id="PS00211">
    <property type="entry name" value="ABC_TRANSPORTER_1"/>
    <property type="match status" value="1"/>
</dbReference>
<evidence type="ECO:0000256" key="2">
    <source>
        <dbReference type="ARBA" id="ARBA00022448"/>
    </source>
</evidence>
<dbReference type="InterPro" id="IPR003439">
    <property type="entry name" value="ABC_transporter-like_ATP-bd"/>
</dbReference>
<dbReference type="CDD" id="cd03264">
    <property type="entry name" value="ABC_drug_resistance_like"/>
    <property type="match status" value="1"/>
</dbReference>
<keyword evidence="2" id="KW-0813">Transport</keyword>
<name>A0A250JH39_9BACT</name>
<dbReference type="Gene3D" id="3.40.50.300">
    <property type="entry name" value="P-loop containing nucleotide triphosphate hydrolases"/>
    <property type="match status" value="1"/>
</dbReference>
<keyword evidence="4" id="KW-0067">ATP-binding</keyword>
<dbReference type="Pfam" id="PF00005">
    <property type="entry name" value="ABC_tran"/>
    <property type="match status" value="1"/>
</dbReference>
<sequence length="303" mass="32738">MELRIQNLSKRYPNGTQALQGVTLTIKPGMFGLLGPNGAGKSTLMRTLATLQEADSGSAFLGDIDVLKDQDAVRRVLGYLPQDFGLYPKVTAEDLLTHLATLKGIASARERKQVVDALLHQTNLHHARRKQLGGFSGGMRQRFGIAQALLGNPKLLIVDEPTAGLDPEERVRFHNLLSEIGQDVIVILSTHIVSDVRDLCPQMAVLNGGRVLLTGAPEDIIARLEGRIWKKFVDKTELPALQSALPVISHRLLMGRTLVHVYSAGAPDASFSPAVPDLEDAYFAAIKGHLAQEATPALQANAG</sequence>
<dbReference type="PANTHER" id="PTHR43335">
    <property type="entry name" value="ABC TRANSPORTER, ATP-BINDING PROTEIN"/>
    <property type="match status" value="1"/>
</dbReference>
<gene>
    <name evidence="6" type="ORF">CYFUS_008679</name>
</gene>
<dbReference type="GO" id="GO:0016887">
    <property type="term" value="F:ATP hydrolysis activity"/>
    <property type="evidence" value="ECO:0007669"/>
    <property type="project" value="InterPro"/>
</dbReference>
<dbReference type="EMBL" id="CP022098">
    <property type="protein sequence ID" value="ATB43199.1"/>
    <property type="molecule type" value="Genomic_DNA"/>
</dbReference>